<dbReference type="Pfam" id="PF00884">
    <property type="entry name" value="Sulfatase"/>
    <property type="match status" value="1"/>
</dbReference>
<feature type="domain" description="Sulfatase N-terminal" evidence="8">
    <location>
        <begin position="64"/>
        <end position="430"/>
    </location>
</feature>
<dbReference type="Gene3D" id="3.40.720.10">
    <property type="entry name" value="Alkaline Phosphatase, subunit A"/>
    <property type="match status" value="1"/>
</dbReference>
<keyword evidence="6" id="KW-0106">Calcium</keyword>
<protein>
    <submittedName>
        <fullName evidence="9">N-acetylgalactosamine-6-O-sulfatase</fullName>
    </submittedName>
</protein>
<dbReference type="PROSITE" id="PS00149">
    <property type="entry name" value="SULFATASE_2"/>
    <property type="match status" value="1"/>
</dbReference>
<evidence type="ECO:0000313" key="10">
    <source>
        <dbReference type="Proteomes" id="UP001416858"/>
    </source>
</evidence>
<dbReference type="PANTHER" id="PTHR42693:SF42">
    <property type="entry name" value="ARYLSULFATASE G"/>
    <property type="match status" value="1"/>
</dbReference>
<dbReference type="Proteomes" id="UP001416858">
    <property type="component" value="Unassembled WGS sequence"/>
</dbReference>
<evidence type="ECO:0000313" key="9">
    <source>
        <dbReference type="EMBL" id="GAA5507620.1"/>
    </source>
</evidence>
<dbReference type="InterPro" id="IPR024607">
    <property type="entry name" value="Sulfatase_CS"/>
</dbReference>
<comment type="cofactor">
    <cofactor evidence="1">
        <name>Ca(2+)</name>
        <dbReference type="ChEBI" id="CHEBI:29108"/>
    </cofactor>
</comment>
<evidence type="ECO:0000256" key="5">
    <source>
        <dbReference type="ARBA" id="ARBA00022801"/>
    </source>
</evidence>
<keyword evidence="4" id="KW-0732">Signal</keyword>
<accession>A0ABP9VTL1</accession>
<proteinExistence type="inferred from homology"/>
<comment type="caution">
    <text evidence="9">The sequence shown here is derived from an EMBL/GenBank/DDBJ whole genome shotgun (WGS) entry which is preliminary data.</text>
</comment>
<evidence type="ECO:0000256" key="1">
    <source>
        <dbReference type="ARBA" id="ARBA00001913"/>
    </source>
</evidence>
<keyword evidence="3" id="KW-0479">Metal-binding</keyword>
<dbReference type="SUPFAM" id="SSF53649">
    <property type="entry name" value="Alkaline phosphatase-like"/>
    <property type="match status" value="1"/>
</dbReference>
<evidence type="ECO:0000256" key="6">
    <source>
        <dbReference type="ARBA" id="ARBA00022837"/>
    </source>
</evidence>
<feature type="region of interest" description="Disordered" evidence="7">
    <location>
        <begin position="1"/>
        <end position="20"/>
    </location>
</feature>
<reference evidence="9 10" key="1">
    <citation type="submission" date="2024-02" db="EMBL/GenBank/DDBJ databases">
        <title>Rhodopirellula caenicola NBRC 110016.</title>
        <authorList>
            <person name="Ichikawa N."/>
            <person name="Katano-Makiyama Y."/>
            <person name="Hidaka K."/>
        </authorList>
    </citation>
    <scope>NUCLEOTIDE SEQUENCE [LARGE SCALE GENOMIC DNA]</scope>
    <source>
        <strain evidence="9 10">NBRC 110016</strain>
    </source>
</reference>
<gene>
    <name evidence="9" type="ORF">Rcae01_03077</name>
</gene>
<dbReference type="InterPro" id="IPR000917">
    <property type="entry name" value="Sulfatase_N"/>
</dbReference>
<evidence type="ECO:0000256" key="7">
    <source>
        <dbReference type="SAM" id="MobiDB-lite"/>
    </source>
</evidence>
<dbReference type="InterPro" id="IPR017850">
    <property type="entry name" value="Alkaline_phosphatase_core_sf"/>
</dbReference>
<keyword evidence="10" id="KW-1185">Reference proteome</keyword>
<comment type="similarity">
    <text evidence="2">Belongs to the sulfatase family.</text>
</comment>
<sequence length="562" mass="61852">MRSLHPVGMPNPNPFKNRFERPLVKRSPRSTFLRFFVLASFAAVNAATQSLAANDNNHPVQSKPNIIVYMVDDLGWNHISAKQATMGTTKEVYQTPTIERIAAGGLSFTHAYAQPNCAPTRAAMLSGQYPARVNNNVYVVGHLNRFGGGGIKKEAARFEGPKQSEDVAPEAITVAEALKQNGYATAHIGKFHVGGHRGEATMPENVGFDINLGGYGQGHQPTCFASQKNDKWKFKGVGLGHFDRYAAPYDNAYLTKRGLPKSLLDTPKHISDALGDAMQDTVKELASGDKPFYLQFHTYAVHGPVRARPDLKQAAIDRIGGANKKMAEYVGFIAGVDENLARILAMLEDPNGDGNPDDSIAANTLILFTSDNGGTHADNQPLRGEKGMLTEGGIRVPLIAYWPSVIPAGTVTDHKVHSVDYYPTYLELAGKEWVPPSDQHPLDGESFADVLRNPNTQRTRNTVFYLFPGYMDKRAEPAVSAIADIDGQRYKLMYVYETDSWELYCLSKDQGETKNLIKTRPEIASTISKQMNAWLNQKHPTWQPKYPIDKQTGKPAGPPKSL</sequence>
<evidence type="ECO:0000256" key="3">
    <source>
        <dbReference type="ARBA" id="ARBA00022723"/>
    </source>
</evidence>
<keyword evidence="5" id="KW-0378">Hydrolase</keyword>
<evidence type="ECO:0000256" key="2">
    <source>
        <dbReference type="ARBA" id="ARBA00008779"/>
    </source>
</evidence>
<dbReference type="PANTHER" id="PTHR42693">
    <property type="entry name" value="ARYLSULFATASE FAMILY MEMBER"/>
    <property type="match status" value="1"/>
</dbReference>
<evidence type="ECO:0000259" key="8">
    <source>
        <dbReference type="Pfam" id="PF00884"/>
    </source>
</evidence>
<name>A0ABP9VTL1_9BACT</name>
<dbReference type="InterPro" id="IPR050738">
    <property type="entry name" value="Sulfatase"/>
</dbReference>
<evidence type="ECO:0000256" key="4">
    <source>
        <dbReference type="ARBA" id="ARBA00022729"/>
    </source>
</evidence>
<organism evidence="9 10">
    <name type="scientific">Novipirellula caenicola</name>
    <dbReference type="NCBI Taxonomy" id="1536901"/>
    <lineage>
        <taxon>Bacteria</taxon>
        <taxon>Pseudomonadati</taxon>
        <taxon>Planctomycetota</taxon>
        <taxon>Planctomycetia</taxon>
        <taxon>Pirellulales</taxon>
        <taxon>Pirellulaceae</taxon>
        <taxon>Novipirellula</taxon>
    </lineage>
</organism>
<dbReference type="CDD" id="cd16144">
    <property type="entry name" value="ARS_like"/>
    <property type="match status" value="1"/>
</dbReference>
<dbReference type="EMBL" id="BAABRO010000006">
    <property type="protein sequence ID" value="GAA5507620.1"/>
    <property type="molecule type" value="Genomic_DNA"/>
</dbReference>
<feature type="region of interest" description="Disordered" evidence="7">
    <location>
        <begin position="541"/>
        <end position="562"/>
    </location>
</feature>
<dbReference type="Gene3D" id="3.30.1120.10">
    <property type="match status" value="1"/>
</dbReference>